<evidence type="ECO:0000256" key="1">
    <source>
        <dbReference type="ARBA" id="ARBA00022729"/>
    </source>
</evidence>
<keyword evidence="3" id="KW-0472">Membrane</keyword>
<keyword evidence="5" id="KW-1185">Reference proteome</keyword>
<dbReference type="GO" id="GO:0004791">
    <property type="term" value="F:thioredoxin-disulfide reductase (NADPH) activity"/>
    <property type="evidence" value="ECO:0007669"/>
    <property type="project" value="TreeGrafter"/>
</dbReference>
<dbReference type="Gene3D" id="3.40.30.10">
    <property type="entry name" value="Glutaredoxin"/>
    <property type="match status" value="1"/>
</dbReference>
<dbReference type="SUPFAM" id="SSF52833">
    <property type="entry name" value="Thioredoxin-like"/>
    <property type="match status" value="1"/>
</dbReference>
<dbReference type="GO" id="GO:0005789">
    <property type="term" value="C:endoplasmic reticulum membrane"/>
    <property type="evidence" value="ECO:0007669"/>
    <property type="project" value="TreeGrafter"/>
</dbReference>
<keyword evidence="1" id="KW-0732">Signal</keyword>
<dbReference type="InterPro" id="IPR011893">
    <property type="entry name" value="Selenoprotein_Rdx-typ"/>
</dbReference>
<feature type="transmembrane region" description="Helical" evidence="3">
    <location>
        <begin position="94"/>
        <end position="113"/>
    </location>
</feature>
<feature type="transmembrane region" description="Helical" evidence="3">
    <location>
        <begin position="23"/>
        <end position="41"/>
    </location>
</feature>
<dbReference type="PANTHER" id="PTHR13544:SF0">
    <property type="entry name" value="THIOREDOXIN REDUCTASE-LIKE SELENOPROTEIN T"/>
    <property type="match status" value="1"/>
</dbReference>
<dbReference type="AlphaFoldDB" id="A0A6G0WYP6"/>
<organism evidence="4 5">
    <name type="scientific">Aphanomyces euteiches</name>
    <dbReference type="NCBI Taxonomy" id="100861"/>
    <lineage>
        <taxon>Eukaryota</taxon>
        <taxon>Sar</taxon>
        <taxon>Stramenopiles</taxon>
        <taxon>Oomycota</taxon>
        <taxon>Saprolegniomycetes</taxon>
        <taxon>Saprolegniales</taxon>
        <taxon>Verrucalvaceae</taxon>
        <taxon>Aphanomyces</taxon>
    </lineage>
</organism>
<evidence type="ECO:0000256" key="2">
    <source>
        <dbReference type="ARBA" id="ARBA00023284"/>
    </source>
</evidence>
<keyword evidence="2" id="KW-0676">Redox-active center</keyword>
<evidence type="ECO:0000313" key="5">
    <source>
        <dbReference type="Proteomes" id="UP000481153"/>
    </source>
</evidence>
<protein>
    <recommendedName>
        <fullName evidence="6">Selenoprotein T</fullName>
    </recommendedName>
</protein>
<keyword evidence="3" id="KW-1133">Transmembrane helix</keyword>
<dbReference type="GO" id="GO:0045454">
    <property type="term" value="P:cell redox homeostasis"/>
    <property type="evidence" value="ECO:0007669"/>
    <property type="project" value="TreeGrafter"/>
</dbReference>
<comment type="caution">
    <text evidence="4">The sequence shown here is derived from an EMBL/GenBank/DDBJ whole genome shotgun (WGS) entry which is preliminary data.</text>
</comment>
<dbReference type="NCBIfam" id="TIGR02174">
    <property type="entry name" value="CXXU_selWTH"/>
    <property type="match status" value="1"/>
</dbReference>
<feature type="transmembrane region" description="Helical" evidence="3">
    <location>
        <begin position="133"/>
        <end position="159"/>
    </location>
</feature>
<dbReference type="Pfam" id="PF10262">
    <property type="entry name" value="Rdx"/>
    <property type="match status" value="1"/>
</dbReference>
<evidence type="ECO:0000256" key="3">
    <source>
        <dbReference type="SAM" id="Phobius"/>
    </source>
</evidence>
<dbReference type="InterPro" id="IPR036249">
    <property type="entry name" value="Thioredoxin-like_sf"/>
</dbReference>
<dbReference type="EMBL" id="VJMJ01000129">
    <property type="protein sequence ID" value="KAF0732710.1"/>
    <property type="molecule type" value="Genomic_DNA"/>
</dbReference>
<dbReference type="Proteomes" id="UP000481153">
    <property type="component" value="Unassembled WGS sequence"/>
</dbReference>
<dbReference type="VEuPathDB" id="FungiDB:AeMF1_010279"/>
<dbReference type="PANTHER" id="PTHR13544">
    <property type="entry name" value="SELENOPROTEIN T"/>
    <property type="match status" value="1"/>
</dbReference>
<evidence type="ECO:0008006" key="6">
    <source>
        <dbReference type="Google" id="ProtNLM"/>
    </source>
</evidence>
<proteinExistence type="predicted"/>
<gene>
    <name evidence="4" type="ORF">Ae201684_010242</name>
</gene>
<accession>A0A6G0WYP6</accession>
<reference evidence="4 5" key="1">
    <citation type="submission" date="2019-07" db="EMBL/GenBank/DDBJ databases">
        <title>Genomics analysis of Aphanomyces spp. identifies a new class of oomycete effector associated with host adaptation.</title>
        <authorList>
            <person name="Gaulin E."/>
        </authorList>
    </citation>
    <scope>NUCLEOTIDE SEQUENCE [LARGE SCALE GENOMIC DNA]</scope>
    <source>
        <strain evidence="4 5">ATCC 201684</strain>
    </source>
</reference>
<dbReference type="InterPro" id="IPR019389">
    <property type="entry name" value="Selenoprotein_T"/>
</dbReference>
<name>A0A6G0WYP6_9STRA</name>
<evidence type="ECO:0000313" key="4">
    <source>
        <dbReference type="EMBL" id="KAF0732710.1"/>
    </source>
</evidence>
<sequence length="191" mass="22165">MLWKLFRIRDDSAQIDRDVMTHGIRWLLLLALLVLVMDSSAKELQENKKKKVTSFANNFREVGRFLEANYPHLIGRIEGQYHLPPLWKQQLSQLIGYVQMMGFALLLFGEYLLPAFNLPPDFWLLTQMRENKLLAFGFLMVLGTVSQSMMTTGAFEVYFNDHLVFSKINANRWPTMQELNDLLVASGLARH</sequence>
<keyword evidence="3" id="KW-0812">Transmembrane</keyword>